<evidence type="ECO:0008006" key="11">
    <source>
        <dbReference type="Google" id="ProtNLM"/>
    </source>
</evidence>
<dbReference type="OrthoDB" id="1070018at2"/>
<keyword evidence="4 8" id="KW-0812">Transmembrane</keyword>
<evidence type="ECO:0000256" key="4">
    <source>
        <dbReference type="ARBA" id="ARBA00022692"/>
    </source>
</evidence>
<evidence type="ECO:0000256" key="1">
    <source>
        <dbReference type="ARBA" id="ARBA00004651"/>
    </source>
</evidence>
<dbReference type="AlphaFoldDB" id="F0S7U5"/>
<comment type="similarity">
    <text evidence="7">Belongs to the glycosyltransferase 87 family.</text>
</comment>
<keyword evidence="2" id="KW-1003">Cell membrane</keyword>
<evidence type="ECO:0000256" key="5">
    <source>
        <dbReference type="ARBA" id="ARBA00022989"/>
    </source>
</evidence>
<dbReference type="InterPro" id="IPR018584">
    <property type="entry name" value="GT87"/>
</dbReference>
<dbReference type="Pfam" id="PF09594">
    <property type="entry name" value="GT87"/>
    <property type="match status" value="1"/>
</dbReference>
<evidence type="ECO:0000313" key="10">
    <source>
        <dbReference type="Proteomes" id="UP000000310"/>
    </source>
</evidence>
<dbReference type="HOGENOM" id="CLU_062612_0_0_10"/>
<dbReference type="KEGG" id="psn:Pedsa_2809"/>
<gene>
    <name evidence="9" type="ordered locus">Pedsa_2809</name>
</gene>
<dbReference type="RefSeq" id="WP_013633835.1">
    <property type="nucleotide sequence ID" value="NC_015177.1"/>
</dbReference>
<feature type="transmembrane region" description="Helical" evidence="8">
    <location>
        <begin position="93"/>
        <end position="114"/>
    </location>
</feature>
<keyword evidence="6 8" id="KW-0472">Membrane</keyword>
<feature type="transmembrane region" description="Helical" evidence="8">
    <location>
        <begin position="20"/>
        <end position="36"/>
    </location>
</feature>
<organism evidence="9 10">
    <name type="scientific">Pseudopedobacter saltans (strain ATCC 51119 / DSM 12145 / JCM 21818 / CCUG 39354 / LMG 10337 / NBRC 100064 / NCIMB 13643)</name>
    <name type="common">Pedobacter saltans</name>
    <dbReference type="NCBI Taxonomy" id="762903"/>
    <lineage>
        <taxon>Bacteria</taxon>
        <taxon>Pseudomonadati</taxon>
        <taxon>Bacteroidota</taxon>
        <taxon>Sphingobacteriia</taxon>
        <taxon>Sphingobacteriales</taxon>
        <taxon>Sphingobacteriaceae</taxon>
        <taxon>Pseudopedobacter</taxon>
    </lineage>
</organism>
<proteinExistence type="inferred from homology"/>
<name>F0S7U5_PSESL</name>
<comment type="subcellular location">
    <subcellularLocation>
        <location evidence="1">Cell membrane</location>
        <topology evidence="1">Multi-pass membrane protein</topology>
    </subcellularLocation>
</comment>
<evidence type="ECO:0000256" key="6">
    <source>
        <dbReference type="ARBA" id="ARBA00023136"/>
    </source>
</evidence>
<evidence type="ECO:0000313" key="9">
    <source>
        <dbReference type="EMBL" id="ADY53350.1"/>
    </source>
</evidence>
<dbReference type="Proteomes" id="UP000000310">
    <property type="component" value="Chromosome"/>
</dbReference>
<evidence type="ECO:0000256" key="3">
    <source>
        <dbReference type="ARBA" id="ARBA00022679"/>
    </source>
</evidence>
<feature type="transmembrane region" description="Helical" evidence="8">
    <location>
        <begin position="328"/>
        <end position="349"/>
    </location>
</feature>
<feature type="transmembrane region" description="Helical" evidence="8">
    <location>
        <begin position="256"/>
        <end position="274"/>
    </location>
</feature>
<dbReference type="STRING" id="762903.Pedsa_2809"/>
<dbReference type="eggNOG" id="COG1215">
    <property type="taxonomic scope" value="Bacteria"/>
</dbReference>
<accession>F0S7U5</accession>
<feature type="transmembrane region" description="Helical" evidence="8">
    <location>
        <begin position="135"/>
        <end position="153"/>
    </location>
</feature>
<feature type="transmembrane region" description="Helical" evidence="8">
    <location>
        <begin position="159"/>
        <end position="183"/>
    </location>
</feature>
<keyword evidence="5 8" id="KW-1133">Transmembrane helix</keyword>
<reference evidence="10" key="2">
    <citation type="submission" date="2011-02" db="EMBL/GenBank/DDBJ databases">
        <title>The complete genome of Pedobacter saltans DSM 12145.</title>
        <authorList>
            <consortium name="US DOE Joint Genome Institute (JGI-PGF)"/>
            <person name="Lucas S."/>
            <person name="Copeland A."/>
            <person name="Lapidus A."/>
            <person name="Bruce D."/>
            <person name="Goodwin L."/>
            <person name="Pitluck S."/>
            <person name="Kyrpides N."/>
            <person name="Mavromatis K."/>
            <person name="Pagani I."/>
            <person name="Ivanova N."/>
            <person name="Ovchinnikova G."/>
            <person name="Lu M."/>
            <person name="Detter J.C."/>
            <person name="Han C."/>
            <person name="Land M."/>
            <person name="Hauser L."/>
            <person name="Markowitz V."/>
            <person name="Cheng J.-F."/>
            <person name="Hugenholtz P."/>
            <person name="Woyke T."/>
            <person name="Wu D."/>
            <person name="Tindall B."/>
            <person name="Pomrenke H.G."/>
            <person name="Brambilla E."/>
            <person name="Klenk H.-P."/>
            <person name="Eisen J.A."/>
        </authorList>
    </citation>
    <scope>NUCLEOTIDE SEQUENCE [LARGE SCALE GENOMIC DNA]</scope>
    <source>
        <strain evidence="10">ATCC 51119 / DSM 12145 / JCM 21818 / LMG 10337 / NBRC 100064 / NCIMB 13643</strain>
    </source>
</reference>
<evidence type="ECO:0000256" key="8">
    <source>
        <dbReference type="SAM" id="Phobius"/>
    </source>
</evidence>
<sequence>MKPIIPKLALTFFQSKRNVIIIYILLAVIASLKQYLKGSFNNYLIFKHVYWHSINFQNLYIPYPEYGDTNHYGPIFSLLIAPFALLPDGVGTILWNIANVSILLWGIFSLPLSLQNRIIVAWICAHETLTALFSFQFNIALTGFILLTFSYIYKQREFRSAFFIVLGTFVKLYGIVGLAFFFFSKHKVRFILYGMLCAVMLFALPMLLSSPSFVLQSYVDWYHSLVEKNAVNASLTSGQDISIMGLFRRITQNPTISNTPFLLFGLVLFAIPYMRVNQFKYLSFQMMMMASTLIFTVIFSSGSESPTYIIAFAGVAIWFLNKEDSFTGWRIFLFAFAIVLTSLSPSDLFPRYIRQNFVQPYSLKALPCVLIWIDIVYQMAVKDFKKYSFS</sequence>
<keyword evidence="3" id="KW-0808">Transferase</keyword>
<dbReference type="GO" id="GO:0016758">
    <property type="term" value="F:hexosyltransferase activity"/>
    <property type="evidence" value="ECO:0007669"/>
    <property type="project" value="InterPro"/>
</dbReference>
<keyword evidence="10" id="KW-1185">Reference proteome</keyword>
<dbReference type="EMBL" id="CP002545">
    <property type="protein sequence ID" value="ADY53350.1"/>
    <property type="molecule type" value="Genomic_DNA"/>
</dbReference>
<reference evidence="9 10" key="1">
    <citation type="journal article" date="2011" name="Stand. Genomic Sci.">
        <title>Complete genome sequence of the gliding, heparinolytic Pedobacter saltans type strain (113).</title>
        <authorList>
            <person name="Liolios K."/>
            <person name="Sikorski J."/>
            <person name="Lu M."/>
            <person name="Nolan M."/>
            <person name="Lapidus A."/>
            <person name="Lucas S."/>
            <person name="Hammon N."/>
            <person name="Deshpande S."/>
            <person name="Cheng J.F."/>
            <person name="Tapia R."/>
            <person name="Han C."/>
            <person name="Goodwin L."/>
            <person name="Pitluck S."/>
            <person name="Huntemann M."/>
            <person name="Ivanova N."/>
            <person name="Pagani I."/>
            <person name="Mavromatis K."/>
            <person name="Ovchinikova G."/>
            <person name="Pati A."/>
            <person name="Chen A."/>
            <person name="Palaniappan K."/>
            <person name="Land M."/>
            <person name="Hauser L."/>
            <person name="Brambilla E.M."/>
            <person name="Kotsyurbenko O."/>
            <person name="Rohde M."/>
            <person name="Tindall B.J."/>
            <person name="Abt B."/>
            <person name="Goker M."/>
            <person name="Detter J.C."/>
            <person name="Woyke T."/>
            <person name="Bristow J."/>
            <person name="Eisen J.A."/>
            <person name="Markowitz V."/>
            <person name="Hugenholtz P."/>
            <person name="Klenk H.P."/>
            <person name="Kyrpides N.C."/>
        </authorList>
    </citation>
    <scope>NUCLEOTIDE SEQUENCE [LARGE SCALE GENOMIC DNA]</scope>
    <source>
        <strain evidence="10">ATCC 51119 / DSM 12145 / JCM 21818 / LMG 10337 / NBRC 100064 / NCIMB 13643</strain>
    </source>
</reference>
<feature type="transmembrane region" description="Helical" evidence="8">
    <location>
        <begin position="190"/>
        <end position="208"/>
    </location>
</feature>
<feature type="transmembrane region" description="Helical" evidence="8">
    <location>
        <begin position="361"/>
        <end position="380"/>
    </location>
</feature>
<protein>
    <recommendedName>
        <fullName evidence="11">DUF2029 domain-containing protein</fullName>
    </recommendedName>
</protein>
<evidence type="ECO:0000256" key="7">
    <source>
        <dbReference type="ARBA" id="ARBA00024033"/>
    </source>
</evidence>
<evidence type="ECO:0000256" key="2">
    <source>
        <dbReference type="ARBA" id="ARBA00022475"/>
    </source>
</evidence>
<dbReference type="GO" id="GO:0005886">
    <property type="term" value="C:plasma membrane"/>
    <property type="evidence" value="ECO:0007669"/>
    <property type="project" value="UniProtKB-SubCell"/>
</dbReference>